<reference evidence="5" key="1">
    <citation type="submission" date="2016-10" db="EMBL/GenBank/DDBJ databases">
        <authorList>
            <person name="Varghese N."/>
            <person name="Submissions S."/>
        </authorList>
    </citation>
    <scope>NUCLEOTIDE SEQUENCE [LARGE SCALE GENOMIC DNA]</scope>
    <source>
        <strain evidence="5">DSM 25329</strain>
    </source>
</reference>
<feature type="modified residue" description="4-aspartylphosphate" evidence="2">
    <location>
        <position position="59"/>
    </location>
</feature>
<accession>A0A1G6UU47</accession>
<dbReference type="OrthoDB" id="673307at2"/>
<dbReference type="AlphaFoldDB" id="A0A1G6UU47"/>
<sequence>MRTFRLAIVENDEDERFFMSEAFKASGEFEILGEFGNGDQLTDWLHGSPKQLPELVLSDLNMPGKNGYDIIDELKITHPGIAVFATSTSSVLTTREKCIRAGAKDFIAKPDIFIAYDSFVTEFYQLACRYLGG</sequence>
<dbReference type="PANTHER" id="PTHR44591">
    <property type="entry name" value="STRESS RESPONSE REGULATOR PROTEIN 1"/>
    <property type="match status" value="1"/>
</dbReference>
<dbReference type="CDD" id="cd00156">
    <property type="entry name" value="REC"/>
    <property type="match status" value="1"/>
</dbReference>
<dbReference type="RefSeq" id="WP_090145599.1">
    <property type="nucleotide sequence ID" value="NZ_FNAN01000001.1"/>
</dbReference>
<dbReference type="InterPro" id="IPR050595">
    <property type="entry name" value="Bact_response_regulator"/>
</dbReference>
<protein>
    <submittedName>
        <fullName evidence="4">Response regulator receiver domain-containing protein</fullName>
    </submittedName>
</protein>
<dbReference type="GO" id="GO:0000160">
    <property type="term" value="P:phosphorelay signal transduction system"/>
    <property type="evidence" value="ECO:0007669"/>
    <property type="project" value="InterPro"/>
</dbReference>
<dbReference type="Pfam" id="PF00072">
    <property type="entry name" value="Response_reg"/>
    <property type="match status" value="1"/>
</dbReference>
<dbReference type="PROSITE" id="PS50110">
    <property type="entry name" value="RESPONSE_REGULATORY"/>
    <property type="match status" value="1"/>
</dbReference>
<evidence type="ECO:0000256" key="2">
    <source>
        <dbReference type="PROSITE-ProRule" id="PRU00169"/>
    </source>
</evidence>
<evidence type="ECO:0000313" key="4">
    <source>
        <dbReference type="EMBL" id="SDD44832.1"/>
    </source>
</evidence>
<evidence type="ECO:0000259" key="3">
    <source>
        <dbReference type="PROSITE" id="PS50110"/>
    </source>
</evidence>
<dbReference type="PANTHER" id="PTHR44591:SF3">
    <property type="entry name" value="RESPONSE REGULATORY DOMAIN-CONTAINING PROTEIN"/>
    <property type="match status" value="1"/>
</dbReference>
<keyword evidence="5" id="KW-1185">Reference proteome</keyword>
<proteinExistence type="predicted"/>
<keyword evidence="1 2" id="KW-0597">Phosphoprotein</keyword>
<dbReference type="Gene3D" id="3.40.50.2300">
    <property type="match status" value="1"/>
</dbReference>
<gene>
    <name evidence="4" type="ORF">SAMN04487996_10158</name>
</gene>
<feature type="domain" description="Response regulatory" evidence="3">
    <location>
        <begin position="5"/>
        <end position="124"/>
    </location>
</feature>
<dbReference type="Proteomes" id="UP000198748">
    <property type="component" value="Unassembled WGS sequence"/>
</dbReference>
<dbReference type="STRING" id="659014.SAMN04487996_10158"/>
<dbReference type="EMBL" id="FNAN01000001">
    <property type="protein sequence ID" value="SDD44832.1"/>
    <property type="molecule type" value="Genomic_DNA"/>
</dbReference>
<evidence type="ECO:0000313" key="5">
    <source>
        <dbReference type="Proteomes" id="UP000198748"/>
    </source>
</evidence>
<dbReference type="SMART" id="SM00448">
    <property type="entry name" value="REC"/>
    <property type="match status" value="1"/>
</dbReference>
<organism evidence="4 5">
    <name type="scientific">Dyadobacter soli</name>
    <dbReference type="NCBI Taxonomy" id="659014"/>
    <lineage>
        <taxon>Bacteria</taxon>
        <taxon>Pseudomonadati</taxon>
        <taxon>Bacteroidota</taxon>
        <taxon>Cytophagia</taxon>
        <taxon>Cytophagales</taxon>
        <taxon>Spirosomataceae</taxon>
        <taxon>Dyadobacter</taxon>
    </lineage>
</organism>
<dbReference type="InterPro" id="IPR001789">
    <property type="entry name" value="Sig_transdc_resp-reg_receiver"/>
</dbReference>
<evidence type="ECO:0000256" key="1">
    <source>
        <dbReference type="ARBA" id="ARBA00022553"/>
    </source>
</evidence>
<dbReference type="InterPro" id="IPR011006">
    <property type="entry name" value="CheY-like_superfamily"/>
</dbReference>
<dbReference type="SUPFAM" id="SSF52172">
    <property type="entry name" value="CheY-like"/>
    <property type="match status" value="1"/>
</dbReference>
<name>A0A1G6UU47_9BACT</name>